<dbReference type="SUPFAM" id="SSF159501">
    <property type="entry name" value="EreA/ChaN-like"/>
    <property type="match status" value="1"/>
</dbReference>
<gene>
    <name evidence="2" type="ORF">GCM10009431_20190</name>
</gene>
<accession>A0ABP3UZ57</accession>
<sequence>MKNYIFLLAFVLATKISLAQCHTELEQYTTGFKSVQASEFSFLDNVLNDIRIVGYGEDTHGTAEFTLLAQELMKYLSEQHDFKILIIETGFGEGLYLNDYVQGKRDDLKTILNQYNSSWRYRTKEFYQLMDWMRTYNQNNEDKLYLYGCEMQYVASEVNKIKEYLLKVGSDYKVEGFEKHLWQAFNEQEKTMYFMAYANLKQHFVENNENFKSKSSEEEFNLNFHLVEILGQFATTINQNNEQRKSDFRDIYMGENILWIMNYYNHNKKAMYWAHNAHVGDWVDNGIVDVTGHQLRKLYGDYYFNIATDFGVGTFIAYPNDANKTNDWRFKTITIDKVVEDTFTQCLKNFGTPNTFLNFRAARANKDLAYTLNSPLMSMSGAGARARSSETESKAFGSAFDAIIYLDKTNAINWAD</sequence>
<evidence type="ECO:0008006" key="4">
    <source>
        <dbReference type="Google" id="ProtNLM"/>
    </source>
</evidence>
<proteinExistence type="predicted"/>
<protein>
    <recommendedName>
        <fullName evidence="4">Erythromycin esterase</fullName>
    </recommendedName>
</protein>
<dbReference type="CDD" id="cd14728">
    <property type="entry name" value="Ere-like"/>
    <property type="match status" value="1"/>
</dbReference>
<dbReference type="Pfam" id="PF05139">
    <property type="entry name" value="Erythro_esteras"/>
    <property type="match status" value="1"/>
</dbReference>
<evidence type="ECO:0000313" key="3">
    <source>
        <dbReference type="Proteomes" id="UP001500736"/>
    </source>
</evidence>
<dbReference type="PANTHER" id="PTHR31299:SF0">
    <property type="entry name" value="ESTERASE, PUTATIVE (AFU_ORTHOLOGUE AFUA_1G05850)-RELATED"/>
    <property type="match status" value="1"/>
</dbReference>
<evidence type="ECO:0000256" key="1">
    <source>
        <dbReference type="SAM" id="SignalP"/>
    </source>
</evidence>
<evidence type="ECO:0000313" key="2">
    <source>
        <dbReference type="EMBL" id="GAA0745282.1"/>
    </source>
</evidence>
<organism evidence="2 3">
    <name type="scientific">Gaetbulibacter jejuensis</name>
    <dbReference type="NCBI Taxonomy" id="584607"/>
    <lineage>
        <taxon>Bacteria</taxon>
        <taxon>Pseudomonadati</taxon>
        <taxon>Bacteroidota</taxon>
        <taxon>Flavobacteriia</taxon>
        <taxon>Flavobacteriales</taxon>
        <taxon>Flavobacteriaceae</taxon>
        <taxon>Gaetbulibacter</taxon>
    </lineage>
</organism>
<dbReference type="Gene3D" id="1.20.1440.30">
    <property type="entry name" value="Biosynthetic Protein domain"/>
    <property type="match status" value="1"/>
</dbReference>
<dbReference type="InterPro" id="IPR007815">
    <property type="entry name" value="Emycin_Estase"/>
</dbReference>
<dbReference type="Gene3D" id="3.40.1660.10">
    <property type="entry name" value="EreA-like (biosynthetic domain)"/>
    <property type="match status" value="1"/>
</dbReference>
<dbReference type="RefSeq" id="WP_343797981.1">
    <property type="nucleotide sequence ID" value="NZ_BAAAGF010000003.1"/>
</dbReference>
<dbReference type="Proteomes" id="UP001500736">
    <property type="component" value="Unassembled WGS sequence"/>
</dbReference>
<dbReference type="EMBL" id="BAAAGF010000003">
    <property type="protein sequence ID" value="GAA0745282.1"/>
    <property type="molecule type" value="Genomic_DNA"/>
</dbReference>
<dbReference type="InterPro" id="IPR052036">
    <property type="entry name" value="Hydrolase/PRTase-associated"/>
</dbReference>
<comment type="caution">
    <text evidence="2">The sequence shown here is derived from an EMBL/GenBank/DDBJ whole genome shotgun (WGS) entry which is preliminary data.</text>
</comment>
<keyword evidence="1" id="KW-0732">Signal</keyword>
<feature type="signal peptide" evidence="1">
    <location>
        <begin position="1"/>
        <end position="19"/>
    </location>
</feature>
<keyword evidence="3" id="KW-1185">Reference proteome</keyword>
<reference evidence="3" key="1">
    <citation type="journal article" date="2019" name="Int. J. Syst. Evol. Microbiol.">
        <title>The Global Catalogue of Microorganisms (GCM) 10K type strain sequencing project: providing services to taxonomists for standard genome sequencing and annotation.</title>
        <authorList>
            <consortium name="The Broad Institute Genomics Platform"/>
            <consortium name="The Broad Institute Genome Sequencing Center for Infectious Disease"/>
            <person name="Wu L."/>
            <person name="Ma J."/>
        </authorList>
    </citation>
    <scope>NUCLEOTIDE SEQUENCE [LARGE SCALE GENOMIC DNA]</scope>
    <source>
        <strain evidence="3">JCM 15976</strain>
    </source>
</reference>
<dbReference type="PANTHER" id="PTHR31299">
    <property type="entry name" value="ESTERASE, PUTATIVE (AFU_ORTHOLOGUE AFUA_1G05850)-RELATED"/>
    <property type="match status" value="1"/>
</dbReference>
<name>A0ABP3UZ57_9FLAO</name>
<dbReference type="Gene3D" id="3.30.1870.10">
    <property type="entry name" value="EreA-like, domain 2"/>
    <property type="match status" value="1"/>
</dbReference>
<feature type="chain" id="PRO_5046730784" description="Erythromycin esterase" evidence="1">
    <location>
        <begin position="20"/>
        <end position="416"/>
    </location>
</feature>